<evidence type="ECO:0000256" key="2">
    <source>
        <dbReference type="SAM" id="MobiDB-lite"/>
    </source>
</evidence>
<dbReference type="Pfam" id="PF00078">
    <property type="entry name" value="RVT_1"/>
    <property type="match status" value="1"/>
</dbReference>
<dbReference type="Gene3D" id="3.30.420.10">
    <property type="entry name" value="Ribonuclease H-like superfamily/Ribonuclease H"/>
    <property type="match status" value="1"/>
</dbReference>
<dbReference type="PANTHER" id="PTHR11439:SF484">
    <property type="entry name" value="REVERSE TRANSCRIPTASE TY1_COPIA-TYPE DOMAIN-CONTAINING PROTEIN"/>
    <property type="match status" value="1"/>
</dbReference>
<dbReference type="InterPro" id="IPR043502">
    <property type="entry name" value="DNA/RNA_pol_sf"/>
</dbReference>
<dbReference type="CDD" id="cd09272">
    <property type="entry name" value="RNase_HI_RT_Ty1"/>
    <property type="match status" value="1"/>
</dbReference>
<dbReference type="InterPro" id="IPR057670">
    <property type="entry name" value="SH3_retrovirus"/>
</dbReference>
<dbReference type="InterPro" id="IPR036691">
    <property type="entry name" value="Endo/exonu/phosph_ase_sf"/>
</dbReference>
<dbReference type="InterPro" id="IPR036397">
    <property type="entry name" value="RNaseH_sf"/>
</dbReference>
<evidence type="ECO:0000259" key="3">
    <source>
        <dbReference type="PROSITE" id="PS50878"/>
    </source>
</evidence>
<dbReference type="SUPFAM" id="SSF56219">
    <property type="entry name" value="DNase I-like"/>
    <property type="match status" value="1"/>
</dbReference>
<dbReference type="Proteomes" id="UP000288805">
    <property type="component" value="Unassembled WGS sequence"/>
</dbReference>
<evidence type="ECO:0000313" key="5">
    <source>
        <dbReference type="Proteomes" id="UP000288805"/>
    </source>
</evidence>
<dbReference type="PANTHER" id="PTHR11439">
    <property type="entry name" value="GAG-POL-RELATED RETROTRANSPOSON"/>
    <property type="match status" value="1"/>
</dbReference>
<name>A0A438GMZ4_VITVI</name>
<dbReference type="CDD" id="cd01650">
    <property type="entry name" value="RT_nLTR_like"/>
    <property type="match status" value="1"/>
</dbReference>
<proteinExistence type="predicted"/>
<dbReference type="Pfam" id="PF22936">
    <property type="entry name" value="Pol_BBD"/>
    <property type="match status" value="1"/>
</dbReference>
<evidence type="ECO:0000313" key="4">
    <source>
        <dbReference type="EMBL" id="RVW73577.1"/>
    </source>
</evidence>
<evidence type="ECO:0000256" key="1">
    <source>
        <dbReference type="ARBA" id="ARBA00022750"/>
    </source>
</evidence>
<dbReference type="PROSITE" id="PS50878">
    <property type="entry name" value="RT_POL"/>
    <property type="match status" value="1"/>
</dbReference>
<accession>A0A438GMZ4</accession>
<dbReference type="Pfam" id="PF25597">
    <property type="entry name" value="SH3_retrovirus"/>
    <property type="match status" value="1"/>
</dbReference>
<organism evidence="4 5">
    <name type="scientific">Vitis vinifera</name>
    <name type="common">Grape</name>
    <dbReference type="NCBI Taxonomy" id="29760"/>
    <lineage>
        <taxon>Eukaryota</taxon>
        <taxon>Viridiplantae</taxon>
        <taxon>Streptophyta</taxon>
        <taxon>Embryophyta</taxon>
        <taxon>Tracheophyta</taxon>
        <taxon>Spermatophyta</taxon>
        <taxon>Magnoliopsida</taxon>
        <taxon>eudicotyledons</taxon>
        <taxon>Gunneridae</taxon>
        <taxon>Pentapetalae</taxon>
        <taxon>rosids</taxon>
        <taxon>Vitales</taxon>
        <taxon>Vitaceae</taxon>
        <taxon>Viteae</taxon>
        <taxon>Vitis</taxon>
    </lineage>
</organism>
<dbReference type="GO" id="GO:0003676">
    <property type="term" value="F:nucleic acid binding"/>
    <property type="evidence" value="ECO:0007669"/>
    <property type="project" value="InterPro"/>
</dbReference>
<keyword evidence="1" id="KW-0064">Aspartyl protease</keyword>
<dbReference type="InterPro" id="IPR054722">
    <property type="entry name" value="PolX-like_BBD"/>
</dbReference>
<keyword evidence="1" id="KW-0645">Protease</keyword>
<dbReference type="Pfam" id="PF07727">
    <property type="entry name" value="RVT_2"/>
    <property type="match status" value="1"/>
</dbReference>
<protein>
    <submittedName>
        <fullName evidence="4">Retrovirus-related Pol polyprotein from transposon RE2</fullName>
    </submittedName>
</protein>
<comment type="caution">
    <text evidence="4">The sequence shown here is derived from an EMBL/GenBank/DDBJ whole genome shotgun (WGS) entry which is preliminary data.</text>
</comment>
<keyword evidence="1" id="KW-0378">Hydrolase</keyword>
<feature type="compositionally biased region" description="Low complexity" evidence="2">
    <location>
        <begin position="1583"/>
        <end position="1608"/>
    </location>
</feature>
<dbReference type="EMBL" id="QGNW01000388">
    <property type="protein sequence ID" value="RVW73577.1"/>
    <property type="molecule type" value="Genomic_DNA"/>
</dbReference>
<reference evidence="4 5" key="1">
    <citation type="journal article" date="2018" name="PLoS Genet.">
        <title>Population sequencing reveals clonal diversity and ancestral inbreeding in the grapevine cultivar Chardonnay.</title>
        <authorList>
            <person name="Roach M.J."/>
            <person name="Johnson D.L."/>
            <person name="Bohlmann J."/>
            <person name="van Vuuren H.J."/>
            <person name="Jones S.J."/>
            <person name="Pretorius I.S."/>
            <person name="Schmidt S.A."/>
            <person name="Borneman A.R."/>
        </authorList>
    </citation>
    <scope>NUCLEOTIDE SEQUENCE [LARGE SCALE GENOMIC DNA]</scope>
    <source>
        <strain evidence="5">cv. Chardonnay</strain>
        <tissue evidence="4">Leaf</tissue>
    </source>
</reference>
<dbReference type="GO" id="GO:0004190">
    <property type="term" value="F:aspartic-type endopeptidase activity"/>
    <property type="evidence" value="ECO:0007669"/>
    <property type="project" value="UniProtKB-KW"/>
</dbReference>
<gene>
    <name evidence="4" type="primary">RE2_777</name>
    <name evidence="4" type="ORF">CK203_055128</name>
</gene>
<dbReference type="Pfam" id="PF13966">
    <property type="entry name" value="zf-RVT"/>
    <property type="match status" value="1"/>
</dbReference>
<dbReference type="InterPro" id="IPR026960">
    <property type="entry name" value="RVT-Znf"/>
</dbReference>
<feature type="domain" description="Reverse transcriptase" evidence="3">
    <location>
        <begin position="622"/>
        <end position="856"/>
    </location>
</feature>
<dbReference type="InterPro" id="IPR012337">
    <property type="entry name" value="RNaseH-like_sf"/>
</dbReference>
<dbReference type="InterPro" id="IPR013103">
    <property type="entry name" value="RVT_2"/>
</dbReference>
<dbReference type="Gene3D" id="3.60.10.10">
    <property type="entry name" value="Endonuclease/exonuclease/phosphatase"/>
    <property type="match status" value="1"/>
</dbReference>
<dbReference type="InterPro" id="IPR000477">
    <property type="entry name" value="RT_dom"/>
</dbReference>
<feature type="compositionally biased region" description="Low complexity" evidence="2">
    <location>
        <begin position="1548"/>
        <end position="1559"/>
    </location>
</feature>
<sequence>MESKFMRVCGWNNIAAWEAEWGQSSRSIGYKKDILYHYQKHTIHIIKWKGSALGNRDGDGTKVKSSLGSKSLYEDCLKQNFCNPNYQRGCSWWGCFWLPDGVISTGAKSYKDYRRSFDGGGFQVHRLSSLLSILLGKRDFSSSSTSPGRDGVIIIIDGGSERGCCSEAVGGADLGPLRVILADGKEAEVFGLSRRANGVVEEVIEDVLKRVIQEVVEERDEVGEPCWHSSCLAKFSRCLGMPTEGFEGEILFLLKRMKERKLQKGKLDGRKRKKLESSKFERELRKLEWTVNYLGGGEERGEFLQETKIQEMSRGLVRSLGVGRFLEWGAMVSRVLLVTFTGVYGLTLRRDRECFWGELGAIKGLWNGPWCVVRDFNTILSPEECDRGGSLNSDMRRFLKVIEDLELKDLPLLGGPFTWSGGVNNQSFSRLDRFLVNEKWDCHFSGSRQCVLPRLVSDHFSILLDGGGLRRGPSPFRFENMWLKVEGFKDLLKSWWEGDNFSGFSSFILVEKLKVLKSKLKEWNRDIFGKVEYRKDLTLDQVEFWDAKEKTSRLSLEELEARKEAREEYKKWVLLEEILGGKNLGNVRLWENMDVFALEVSFTEEVFGALLGCSGDKAPGPNDFSMAFWPINLLGSLYKWLAKALANRLKKVVGKVVSKAQGAFVEGRQILDAVLIANEAIDSVLKNNENGILCKLDIEKAYDNVDWSLLLTVMQKMSFKEKWIRWIKWCISTASFSVLVNGTSTGFFQSSRGLRQGDPCLPYLFVIVMEGRSEEGVQISHLLFTDDTLVFCQASQDHLTYLSWLLIWFEAVSGLRINLEKNELIPVGRVENIDDIALDFGCRVGSLSFTYLGLPLGAPFKSVTVWDGVKERFRRRLAMWKRQYLSKGGRATLIRSTLSNLPIYFMSLLRLPSSIRRRLEQIQRDFLWGGGNLERKPHLVKMGVGVLKEALWNKVIRGKYGEDRGGWCSQEVREAHDVGLWKEIRMDWELVGARILFLVGNGWRVRFWRDRWCKDSPLCVSFPSLFALSIDKEAWVADIWDPLAEGVGGGGGGWNPCFLRAFNDWEVEEAERFLEWLHGKRVLGDVEDMVIWTETKSGKFSVKSLYLALEAGCPLFPSSCIWYVWVQPKISFFAWEATRGKALTLDLVQKRGWALANRCFMCLEKEETIDHLLLHFRETLLSWHGSFVAKVQEVTVFHSGPLIPFPNHPGQPHRRWISTTPATLSGEFFRRPLFRAPTTYSEPPEADLHASGNPTGNRSLTRPHAPIFPVGLSPTRRRVTARGSLSGHVRHLSRLIRRRLGLLALQQSSTSPASPLFFLFLAFLPFRPHLTGLPLHLRGLGAASLPLQGFLRSKYVNMTTKNQIFTSVLSGSPLITSEKLVGSENYLSWSASVELWFMGQGYEDHLVTQEADIPEVDRVQWRKIDAQPIKLCFKFWTQAKGLYTNDIQRLYKVASAIVHLSQQDLDLSTYIGQIASLKEQFLTVMPLTPDVGAQQTQLDKFFMVLTLIGLRPDLEPIRDQILGSSSVPSLDDVFARLLRLSSTQTLPSDSASDSSVLVSQTTSRGGRSGTRLHGRPPRTAHMAQSSDSPLPQLPSSSASQTSQASITSVAQPGNASACLTHTSSLGPWILDSGASDHLSGNKDLFSSITTTSDLPTVTLANGSQTVAKGPEYGEDDWHRTLSKFQKMVPRFSTLSSLPCESCQLGKHTRVSFPKRLNNRAKSPFELVHTNVWGPCRTASTLGFQYFVTFIDDSSRSQFTSFMSHHGILHQSSCAHTPQQNGVAERKNRHLVETAHSSLLLFPDQPLYFIPPRVFGCTCFVHILTPGQDKLSAKAMKCLFLGYSRLQKGYRCYSLETHRYFISADVTFFEDSPFFSTTSESLPVSEVLPIPLSPHLKLCPLDHFRFIIVARVSLLLSLFLRHLLTHFLSLRLHLPRLCLLLMTYHCCSESTHEALSHPGWRQAMVDEMAALHSNGTWDLVVLPPGKSTVGCRWVYVVKVGPDGQVDRLKARLVAKGYTQVYGSDYGDTFSPVAKIASVRLLLSMAAMCSWPLYQLDIKNAFLHGDLAEEVYMEQPPGFVAQGESGLVCRLRRSLYGLKQSPRAWFSRFSSVVQEFGMLRSTADHSVFYHHNSLGQCIYLVVYVDDIVITGSDQDGSMLLDILEETGMLDCKPVDTPMDPNVKLVPGQGEPLGDPGRYRRLVGKLNYLTITRPDISSPVSVVSQFLQSPCDSHWDVVIRILQYIKSTPGQGVLYENRGHTQVVGYTDVDWAGSPTDRRSTSGYCVFIGGNLISWKSKKQDVVARPSAEAEYRAMALATCELIWLRHLLQELQFGKDEQMKLICDNQAALHIASNPVFHERTKHIEVDCHFIREKIASGCVATSFVNSK</sequence>
<feature type="region of interest" description="Disordered" evidence="2">
    <location>
        <begin position="1545"/>
        <end position="1609"/>
    </location>
</feature>
<dbReference type="SUPFAM" id="SSF56672">
    <property type="entry name" value="DNA/RNA polymerases"/>
    <property type="match status" value="1"/>
</dbReference>
<dbReference type="SUPFAM" id="SSF53098">
    <property type="entry name" value="Ribonuclease H-like"/>
    <property type="match status" value="1"/>
</dbReference>
<feature type="region of interest" description="Disordered" evidence="2">
    <location>
        <begin position="1239"/>
        <end position="1267"/>
    </location>
</feature>